<keyword evidence="2 9" id="KW-0812">Transmembrane</keyword>
<dbReference type="InterPro" id="IPR001304">
    <property type="entry name" value="C-type_lectin-like"/>
</dbReference>
<feature type="transmembrane region" description="Helical" evidence="9">
    <location>
        <begin position="670"/>
        <end position="697"/>
    </location>
</feature>
<dbReference type="InterPro" id="IPR057244">
    <property type="entry name" value="GAIN_B"/>
</dbReference>
<dbReference type="InterPro" id="IPR016186">
    <property type="entry name" value="C-type_lectin-like/link_sf"/>
</dbReference>
<evidence type="ECO:0000256" key="7">
    <source>
        <dbReference type="ARBA" id="ARBA00023157"/>
    </source>
</evidence>
<dbReference type="EMBL" id="CALNXK010000011">
    <property type="protein sequence ID" value="CAH3043645.1"/>
    <property type="molecule type" value="Genomic_DNA"/>
</dbReference>
<evidence type="ECO:0000256" key="2">
    <source>
        <dbReference type="ARBA" id="ARBA00022692"/>
    </source>
</evidence>
<dbReference type="Gene3D" id="2.60.120.1560">
    <property type="match status" value="1"/>
</dbReference>
<proteinExistence type="predicted"/>
<gene>
    <name evidence="14" type="ORF">PLOB_00002569</name>
</gene>
<evidence type="ECO:0000256" key="8">
    <source>
        <dbReference type="SAM" id="MobiDB-lite"/>
    </source>
</evidence>
<dbReference type="PROSITE" id="PS50261">
    <property type="entry name" value="G_PROTEIN_RECEP_F2_4"/>
    <property type="match status" value="1"/>
</dbReference>
<protein>
    <recommendedName>
        <fullName evidence="16">G-protein coupled receptor</fullName>
    </recommendedName>
</protein>
<dbReference type="SUPFAM" id="SSF56436">
    <property type="entry name" value="C-type lectin-like"/>
    <property type="match status" value="1"/>
</dbReference>
<dbReference type="SMART" id="SM00303">
    <property type="entry name" value="GPS"/>
    <property type="match status" value="1"/>
</dbReference>
<dbReference type="Pfam" id="PF00002">
    <property type="entry name" value="7tm_2"/>
    <property type="match status" value="1"/>
</dbReference>
<keyword evidence="15" id="KW-1185">Reference proteome</keyword>
<dbReference type="InterPro" id="IPR016187">
    <property type="entry name" value="CTDL_fold"/>
</dbReference>
<feature type="region of interest" description="Disordered" evidence="8">
    <location>
        <begin position="874"/>
        <end position="905"/>
    </location>
</feature>
<dbReference type="InterPro" id="IPR000832">
    <property type="entry name" value="GPCR_2_secretin-like"/>
</dbReference>
<keyword evidence="4" id="KW-0677">Repeat</keyword>
<dbReference type="Gene3D" id="1.20.1070.10">
    <property type="entry name" value="Rhodopsin 7-helix transmembrane proteins"/>
    <property type="match status" value="1"/>
</dbReference>
<feature type="domain" description="C-type lectin" evidence="10">
    <location>
        <begin position="6"/>
        <end position="129"/>
    </location>
</feature>
<evidence type="ECO:0000259" key="11">
    <source>
        <dbReference type="PROSITE" id="PS50221"/>
    </source>
</evidence>
<dbReference type="SUPFAM" id="SSF56988">
    <property type="entry name" value="Anthrax protective antigen"/>
    <property type="match status" value="1"/>
</dbReference>
<feature type="domain" description="GAIN-B" evidence="11">
    <location>
        <begin position="419"/>
        <end position="587"/>
    </location>
</feature>
<dbReference type="PROSITE" id="PS50041">
    <property type="entry name" value="C_TYPE_LECTIN_2"/>
    <property type="match status" value="1"/>
</dbReference>
<evidence type="ECO:0000313" key="15">
    <source>
        <dbReference type="Proteomes" id="UP001159405"/>
    </source>
</evidence>
<dbReference type="PROSITE" id="PS00650">
    <property type="entry name" value="G_PROTEIN_RECEP_F2_2"/>
    <property type="match status" value="1"/>
</dbReference>
<reference evidence="14 15" key="1">
    <citation type="submission" date="2022-05" db="EMBL/GenBank/DDBJ databases">
        <authorList>
            <consortium name="Genoscope - CEA"/>
            <person name="William W."/>
        </authorList>
    </citation>
    <scope>NUCLEOTIDE SEQUENCE [LARGE SCALE GENOMIC DNA]</scope>
</reference>
<dbReference type="InterPro" id="IPR046338">
    <property type="entry name" value="GAIN_dom_sf"/>
</dbReference>
<evidence type="ECO:0000256" key="5">
    <source>
        <dbReference type="ARBA" id="ARBA00022989"/>
    </source>
</evidence>
<dbReference type="SMART" id="SM00034">
    <property type="entry name" value="CLECT"/>
    <property type="match status" value="1"/>
</dbReference>
<keyword evidence="7" id="KW-1015">Disulfide bond</keyword>
<feature type="transmembrane region" description="Helical" evidence="9">
    <location>
        <begin position="603"/>
        <end position="626"/>
    </location>
</feature>
<organism evidence="14 15">
    <name type="scientific">Porites lobata</name>
    <dbReference type="NCBI Taxonomy" id="104759"/>
    <lineage>
        <taxon>Eukaryota</taxon>
        <taxon>Metazoa</taxon>
        <taxon>Cnidaria</taxon>
        <taxon>Anthozoa</taxon>
        <taxon>Hexacorallia</taxon>
        <taxon>Scleractinia</taxon>
        <taxon>Fungiina</taxon>
        <taxon>Poritidae</taxon>
        <taxon>Porites</taxon>
    </lineage>
</organism>
<dbReference type="PROSITE" id="PS50221">
    <property type="entry name" value="GAIN_B"/>
    <property type="match status" value="1"/>
</dbReference>
<feature type="transmembrane region" description="Helical" evidence="9">
    <location>
        <begin position="745"/>
        <end position="767"/>
    </location>
</feature>
<dbReference type="Pfam" id="PF01825">
    <property type="entry name" value="GPS"/>
    <property type="match status" value="1"/>
</dbReference>
<evidence type="ECO:0000259" key="10">
    <source>
        <dbReference type="PROSITE" id="PS50041"/>
    </source>
</evidence>
<dbReference type="PROSITE" id="PS51820">
    <property type="entry name" value="PA14"/>
    <property type="match status" value="1"/>
</dbReference>
<feature type="transmembrane region" description="Helical" evidence="9">
    <location>
        <begin position="709"/>
        <end position="725"/>
    </location>
</feature>
<dbReference type="InterPro" id="IPR008077">
    <property type="entry name" value="GPCR_2_brain_angio_inhib"/>
</dbReference>
<feature type="domain" description="PA14" evidence="13">
    <location>
        <begin position="135"/>
        <end position="297"/>
    </location>
</feature>
<evidence type="ECO:0008006" key="16">
    <source>
        <dbReference type="Google" id="ProtNLM"/>
    </source>
</evidence>
<dbReference type="InterPro" id="IPR037524">
    <property type="entry name" value="PA14/GLEYA"/>
</dbReference>
<dbReference type="SUPFAM" id="SSF81321">
    <property type="entry name" value="Family A G protein-coupled receptor-like"/>
    <property type="match status" value="1"/>
</dbReference>
<sequence>MHLAIQDGVMYKFYSDNITSWLDGQRQCIEEGGHLVTLETDRKWEFVKEEIQNLSNTAADEWFIGLSNRSSEKNNWTWVTGKPLTNPHWQSGQPTGDGLCVVIAKQYPQGTCGLFNDLKCTIKKGFICEEQISFTESDKVFYERWLKIPGNDIKALTTNPAFQKAATKSGYISRFRHQIYATDYGARYRSYLLAKETGNYTFYTFCDDTCQFFISGDMNPRGKKMIINQTTNVGDAPQNCCNDSTLQPLQVSTPQFLQQNKVYYIEALLKQGIGFDRMSIGMKTPNGTMVIPIGNDFLIKNITKDYVPEEYCRVGNPNYPNYVKCTNSQLIDATVSLLNDLLYQVESARNPTSDFLQRIMKIAGEKTSKLLKSLNDSLVKQSVTQSNQVFGVARVVEKLGESIASRITNFSTVIAVNSSSLVMKASYGRQNFLFNGAEKPGLENNIKITLPMSTSTIYKAHFFSAFYKNLDKLIQNNISEIHTSESNVLQRTPYHLNSKIMSGSVFRPGNKSLEYNVTIRLEHTQFMTTDKMTMVCAFWRYADSNSTGYWSTEGCHKEKQMSSDRATVCHCNHLTHFAVLMRVTNDKEVDHPSDEGHTRALEIITYVGCSLSLLGEILTIVTLIGLKLMRSETSIIHLNLVSALAVTQIIFLTGIEATQNKAACKTVAVFLHYFNLVSFTWMLVEGIWLYLMIVRVFESGHSRMKKYSASAWGIPFVFVVITFSASFDGYGTDRSCWLSVQKGTIWSFVVPVLLIAVANSIILGMVVREILRLNHPTTIEGTKYQSARSGVQSAIVLLPLLGITWIFGVLTFNSETLAFQYLFAIFNSLQGFFIFLFHCLLNSEVRRVFHRKKKIWSESRDLFNTHSLSPQNYNDLSKDTLSTRNGSLRPGSSRSAMSNPSQKPL</sequence>
<accession>A0ABN8NBC7</accession>
<feature type="transmembrane region" description="Helical" evidence="9">
    <location>
        <begin position="638"/>
        <end position="658"/>
    </location>
</feature>
<evidence type="ECO:0000259" key="13">
    <source>
        <dbReference type="PROSITE" id="PS51820"/>
    </source>
</evidence>
<feature type="transmembrane region" description="Helical" evidence="9">
    <location>
        <begin position="793"/>
        <end position="812"/>
    </location>
</feature>
<evidence type="ECO:0000256" key="9">
    <source>
        <dbReference type="SAM" id="Phobius"/>
    </source>
</evidence>
<evidence type="ECO:0000313" key="14">
    <source>
        <dbReference type="EMBL" id="CAH3043645.1"/>
    </source>
</evidence>
<dbReference type="PRINTS" id="PR01694">
    <property type="entry name" value="BAIPRECURSOR"/>
</dbReference>
<dbReference type="Gene3D" id="3.10.100.10">
    <property type="entry name" value="Mannose-Binding Protein A, subunit A"/>
    <property type="match status" value="1"/>
</dbReference>
<evidence type="ECO:0000256" key="1">
    <source>
        <dbReference type="ARBA" id="ARBA00004141"/>
    </source>
</evidence>
<name>A0ABN8NBC7_9CNID</name>
<evidence type="ECO:0000259" key="12">
    <source>
        <dbReference type="PROSITE" id="PS50261"/>
    </source>
</evidence>
<keyword evidence="6 9" id="KW-0472">Membrane</keyword>
<feature type="domain" description="G-protein coupled receptors family 2 profile 2" evidence="12">
    <location>
        <begin position="601"/>
        <end position="842"/>
    </location>
</feature>
<dbReference type="Proteomes" id="UP001159405">
    <property type="component" value="Unassembled WGS sequence"/>
</dbReference>
<feature type="transmembrane region" description="Helical" evidence="9">
    <location>
        <begin position="818"/>
        <end position="841"/>
    </location>
</feature>
<dbReference type="PRINTS" id="PR00249">
    <property type="entry name" value="GPCRSECRETIN"/>
</dbReference>
<keyword evidence="5 9" id="KW-1133">Transmembrane helix</keyword>
<evidence type="ECO:0000256" key="6">
    <source>
        <dbReference type="ARBA" id="ARBA00023136"/>
    </source>
</evidence>
<dbReference type="Pfam" id="PF00059">
    <property type="entry name" value="Lectin_C"/>
    <property type="match status" value="1"/>
</dbReference>
<evidence type="ECO:0000256" key="4">
    <source>
        <dbReference type="ARBA" id="ARBA00022737"/>
    </source>
</evidence>
<dbReference type="InterPro" id="IPR017981">
    <property type="entry name" value="GPCR_2-like_7TM"/>
</dbReference>
<keyword evidence="3" id="KW-0732">Signal</keyword>
<dbReference type="PANTHER" id="PTHR12011:SF347">
    <property type="entry name" value="FI21270P1-RELATED"/>
    <property type="match status" value="1"/>
</dbReference>
<dbReference type="PANTHER" id="PTHR12011">
    <property type="entry name" value="ADHESION G-PROTEIN COUPLED RECEPTOR"/>
    <property type="match status" value="1"/>
</dbReference>
<comment type="caution">
    <text evidence="14">The sequence shown here is derived from an EMBL/GenBank/DDBJ whole genome shotgun (WGS) entry which is preliminary data.</text>
</comment>
<evidence type="ECO:0000256" key="3">
    <source>
        <dbReference type="ARBA" id="ARBA00022729"/>
    </source>
</evidence>
<dbReference type="InterPro" id="IPR000203">
    <property type="entry name" value="GPS"/>
</dbReference>
<dbReference type="InterPro" id="IPR017983">
    <property type="entry name" value="GPCR_2_secretin-like_CS"/>
</dbReference>
<dbReference type="Gene3D" id="2.60.220.50">
    <property type="match status" value="1"/>
</dbReference>
<comment type="subcellular location">
    <subcellularLocation>
        <location evidence="1">Membrane</location>
        <topology evidence="1">Multi-pass membrane protein</topology>
    </subcellularLocation>
</comment>
<dbReference type="CDD" id="cd00037">
    <property type="entry name" value="CLECT"/>
    <property type="match status" value="1"/>
</dbReference>